<dbReference type="PANTHER" id="PTHR21310:SF15">
    <property type="entry name" value="AMINOGLYCOSIDE PHOSPHOTRANSFERASE DOMAIN-CONTAINING PROTEIN"/>
    <property type="match status" value="1"/>
</dbReference>
<proteinExistence type="predicted"/>
<keyword evidence="2" id="KW-1185">Reference proteome</keyword>
<dbReference type="InterPro" id="IPR051678">
    <property type="entry name" value="AGP_Transferase"/>
</dbReference>
<dbReference type="EMBL" id="CAGA01000040">
    <property type="protein sequence ID" value="CCE32320.1"/>
    <property type="molecule type" value="Genomic_DNA"/>
</dbReference>
<gene>
    <name evidence="1" type="ORF">CPUR_06180</name>
</gene>
<dbReference type="SUPFAM" id="SSF56112">
    <property type="entry name" value="Protein kinase-like (PK-like)"/>
    <property type="match status" value="1"/>
</dbReference>
<dbReference type="STRING" id="1111077.M1W978"/>
<reference evidence="1 2" key="1">
    <citation type="journal article" date="2013" name="PLoS Genet.">
        <title>Plant-symbiotic fungi as chemical engineers: Multi-genome analysis of the Clavicipitaceae reveals dynamics of alkaloid loci.</title>
        <authorList>
            <person name="Schardl C.L."/>
            <person name="Young C.A."/>
            <person name="Hesse U."/>
            <person name="Amyotte S.G."/>
            <person name="Andreeva K."/>
            <person name="Calie P.J."/>
            <person name="Fleetwood D.J."/>
            <person name="Haws D.C."/>
            <person name="Moore N."/>
            <person name="Oeser B."/>
            <person name="Panaccione D.G."/>
            <person name="Schweri K.K."/>
            <person name="Voisey C.R."/>
            <person name="Farman M.L."/>
            <person name="Jaromczyk J.W."/>
            <person name="Roe B.A."/>
            <person name="O'Sullivan D.M."/>
            <person name="Scott B."/>
            <person name="Tudzynski P."/>
            <person name="An Z."/>
            <person name="Arnaoudova E.G."/>
            <person name="Bullock C.T."/>
            <person name="Charlton N.D."/>
            <person name="Chen L."/>
            <person name="Cox M."/>
            <person name="Dinkins R.D."/>
            <person name="Florea S."/>
            <person name="Glenn A.E."/>
            <person name="Gordon A."/>
            <person name="Gueldener U."/>
            <person name="Harris D.R."/>
            <person name="Hollin W."/>
            <person name="Jaromczyk J."/>
            <person name="Johnson R.D."/>
            <person name="Khan A.K."/>
            <person name="Leistner E."/>
            <person name="Leuchtmann A."/>
            <person name="Li C."/>
            <person name="Liu J."/>
            <person name="Liu J."/>
            <person name="Liu M."/>
            <person name="Mace W."/>
            <person name="Machado C."/>
            <person name="Nagabhyru P."/>
            <person name="Pan J."/>
            <person name="Schmid J."/>
            <person name="Sugawara K."/>
            <person name="Steiner U."/>
            <person name="Takach J.E."/>
            <person name="Tanaka E."/>
            <person name="Webb J.S."/>
            <person name="Wilson E.V."/>
            <person name="Wiseman J.L."/>
            <person name="Yoshida R."/>
            <person name="Zeng Z."/>
        </authorList>
    </citation>
    <scope>NUCLEOTIDE SEQUENCE [LARGE SCALE GENOMIC DNA]</scope>
    <source>
        <strain evidence="1 2">20.1</strain>
    </source>
</reference>
<dbReference type="AlphaFoldDB" id="M1W978"/>
<organism evidence="1 2">
    <name type="scientific">Claviceps purpurea (strain 20.1)</name>
    <name type="common">Ergot fungus</name>
    <name type="synonym">Sphacelia segetum</name>
    <dbReference type="NCBI Taxonomy" id="1111077"/>
    <lineage>
        <taxon>Eukaryota</taxon>
        <taxon>Fungi</taxon>
        <taxon>Dikarya</taxon>
        <taxon>Ascomycota</taxon>
        <taxon>Pezizomycotina</taxon>
        <taxon>Sordariomycetes</taxon>
        <taxon>Hypocreomycetidae</taxon>
        <taxon>Hypocreales</taxon>
        <taxon>Clavicipitaceae</taxon>
        <taxon>Claviceps</taxon>
    </lineage>
</organism>
<dbReference type="HOGENOM" id="CLU_043196_0_0_1"/>
<protein>
    <submittedName>
        <fullName evidence="1">Uncharacterized protein</fullName>
    </submittedName>
</protein>
<accession>M1W978</accession>
<dbReference type="OrthoDB" id="5327538at2759"/>
<dbReference type="VEuPathDB" id="FungiDB:CPUR_06180"/>
<evidence type="ECO:0000313" key="1">
    <source>
        <dbReference type="EMBL" id="CCE32320.1"/>
    </source>
</evidence>
<comment type="caution">
    <text evidence="1">The sequence shown here is derived from an EMBL/GenBank/DDBJ whole genome shotgun (WGS) entry which is preliminary data.</text>
</comment>
<dbReference type="eggNOG" id="ENOG502S1E7">
    <property type="taxonomic scope" value="Eukaryota"/>
</dbReference>
<name>M1W978_CLAP2</name>
<sequence>MGGVNCHAEIVFDDGVVWLARFRILNVKTPPLEVRDPILQSQALTMQFLDCHTRVPSPRVFDWACESDPTNTIGVGYILMEKLNGTPLDWQRATASQKEKIVRQYADIMLEIARHPFDQLGWLIGTTEFSSGEATQGAAVESQIQVGAMAGDMPQEPFRSSQEAFRAIVEANIRMTVAREIGCAEKKLDILLVHRFRLDVLHKLSEQTATAEKSSEQFFLKHPDDKGDHILVNDDFDIVGIIDWEWCKTVSKEEAFSSPCMMWPVGPFHDGSNELAEEELLLARVFRERGREDLASCVLYGRKVQRFMFALHAGVAGLDKKTFAGLFVGLKRAFDGNDIKTDGKGVEDEWKSWKAKALEDWKHEDLFKSAIEANGRPAATHEP</sequence>
<evidence type="ECO:0000313" key="2">
    <source>
        <dbReference type="Proteomes" id="UP000016801"/>
    </source>
</evidence>
<dbReference type="InterPro" id="IPR011009">
    <property type="entry name" value="Kinase-like_dom_sf"/>
</dbReference>
<dbReference type="PANTHER" id="PTHR21310">
    <property type="entry name" value="AMINOGLYCOSIDE PHOSPHOTRANSFERASE-RELATED-RELATED"/>
    <property type="match status" value="1"/>
</dbReference>
<dbReference type="Proteomes" id="UP000016801">
    <property type="component" value="Unassembled WGS sequence"/>
</dbReference>